<dbReference type="RefSeq" id="WP_133532452.1">
    <property type="nucleotide sequence ID" value="NZ_SNXR01000012.1"/>
</dbReference>
<keyword evidence="1" id="KW-0732">Signal</keyword>
<reference evidence="2 3" key="1">
    <citation type="submission" date="2019-03" db="EMBL/GenBank/DDBJ databases">
        <title>Genomic Encyclopedia of Archaeal and Bacterial Type Strains, Phase II (KMG-II): from individual species to whole genera.</title>
        <authorList>
            <person name="Goeker M."/>
        </authorList>
    </citation>
    <scope>NUCLEOTIDE SEQUENCE [LARGE SCALE GENOMIC DNA]</scope>
    <source>
        <strain evidence="2 3">DSM 25687</strain>
    </source>
</reference>
<evidence type="ECO:0000313" key="2">
    <source>
        <dbReference type="EMBL" id="TDP60160.1"/>
    </source>
</evidence>
<organism evidence="2 3">
    <name type="scientific">Flavobacterium dankookense</name>
    <dbReference type="NCBI Taxonomy" id="706186"/>
    <lineage>
        <taxon>Bacteria</taxon>
        <taxon>Pseudomonadati</taxon>
        <taxon>Bacteroidota</taxon>
        <taxon>Flavobacteriia</taxon>
        <taxon>Flavobacteriales</taxon>
        <taxon>Flavobacteriaceae</taxon>
        <taxon>Flavobacterium</taxon>
    </lineage>
</organism>
<protein>
    <recommendedName>
        <fullName evidence="4">Haem-binding uptake Tiki superfamily ChaN domain-containing protein</fullName>
    </recommendedName>
</protein>
<accession>A0A4R6QCZ8</accession>
<feature type="chain" id="PRO_5020671630" description="Haem-binding uptake Tiki superfamily ChaN domain-containing protein" evidence="1">
    <location>
        <begin position="18"/>
        <end position="384"/>
    </location>
</feature>
<comment type="caution">
    <text evidence="2">The sequence shown here is derived from an EMBL/GenBank/DDBJ whole genome shotgun (WGS) entry which is preliminary data.</text>
</comment>
<dbReference type="EMBL" id="SNXR01000012">
    <property type="protein sequence ID" value="TDP60160.1"/>
    <property type="molecule type" value="Genomic_DNA"/>
</dbReference>
<dbReference type="Proteomes" id="UP000295260">
    <property type="component" value="Unassembled WGS sequence"/>
</dbReference>
<keyword evidence="3" id="KW-1185">Reference proteome</keyword>
<dbReference type="AlphaFoldDB" id="A0A4R6QCZ8"/>
<evidence type="ECO:0000313" key="3">
    <source>
        <dbReference type="Proteomes" id="UP000295260"/>
    </source>
</evidence>
<evidence type="ECO:0008006" key="4">
    <source>
        <dbReference type="Google" id="ProtNLM"/>
    </source>
</evidence>
<name>A0A4R6QCZ8_9FLAO</name>
<evidence type="ECO:0000256" key="1">
    <source>
        <dbReference type="SAM" id="SignalP"/>
    </source>
</evidence>
<feature type="signal peptide" evidence="1">
    <location>
        <begin position="1"/>
        <end position="17"/>
    </location>
</feature>
<proteinExistence type="predicted"/>
<dbReference type="OrthoDB" id="733813at2"/>
<gene>
    <name evidence="2" type="ORF">BC748_1139</name>
</gene>
<sequence>MKKIIFLLLCFTSIVNAQEINKIDIQKSAKTFKLDTLKLKFSGEGFSFLKSEINANHFFLLGEYHNSNLVSKFTQSLFPELKQSGFKVWVTEISPTSVNKLNSFLNSKNYLKEITAFNTKYGKNNNPIPFFSSKADFEMLQESKNQDFQLWGIDQHFFGGFQFVMDDIFNGYDAKTKEENKTIIADANKPNGDAAFNKIFDLSKNKLAPTIKQEMLASIAIYTDYSKGNYFLNNTVRSKLMKTNFYKYHSDFLKINKTDPKVFVKLGSNHVAKGLSPLGIADFGNAIQQQAELKNKKSLHIQLCYRYEYDNKNNLIDGLEAGDYPIELLELYNENEWIIIDLRPFQSKLYDLQLKKDAKINLSKKMIDCINQFDVLILSPEKYK</sequence>